<comment type="function">
    <text evidence="1 6">Catalyzes the insertion of molybdate into adenylated molybdopterin with the concomitant release of AMP.</text>
</comment>
<evidence type="ECO:0000256" key="5">
    <source>
        <dbReference type="ARBA" id="ARBA00047317"/>
    </source>
</evidence>
<dbReference type="Gene3D" id="2.170.190.11">
    <property type="entry name" value="Molybdopterin biosynthesis moea protein, domain 3"/>
    <property type="match status" value="1"/>
</dbReference>
<dbReference type="Proteomes" id="UP000049983">
    <property type="component" value="Unassembled WGS sequence"/>
</dbReference>
<evidence type="ECO:0000256" key="3">
    <source>
        <dbReference type="ARBA" id="ARBA00010763"/>
    </source>
</evidence>
<keyword evidence="6" id="KW-0479">Metal-binding</keyword>
<dbReference type="UniPathway" id="UPA00344"/>
<evidence type="ECO:0000256" key="4">
    <source>
        <dbReference type="ARBA" id="ARBA00023150"/>
    </source>
</evidence>
<dbReference type="Pfam" id="PF03454">
    <property type="entry name" value="MoeA_C"/>
    <property type="match status" value="1"/>
</dbReference>
<reference evidence="9" key="1">
    <citation type="submission" date="2015-07" db="EMBL/GenBank/DDBJ databases">
        <authorList>
            <person name="Rodrigo-Torres Lidia"/>
            <person name="Arahal R.David."/>
        </authorList>
    </citation>
    <scope>NUCLEOTIDE SEQUENCE [LARGE SCALE GENOMIC DNA]</scope>
    <source>
        <strain evidence="9">CECT 5096</strain>
    </source>
</reference>
<dbReference type="SUPFAM" id="SSF63867">
    <property type="entry name" value="MoeA C-terminal domain-like"/>
    <property type="match status" value="1"/>
</dbReference>
<dbReference type="SMART" id="SM00852">
    <property type="entry name" value="MoCF_biosynth"/>
    <property type="match status" value="1"/>
</dbReference>
<dbReference type="GeneID" id="97671883"/>
<dbReference type="Gene3D" id="2.40.340.10">
    <property type="entry name" value="MoeA, C-terminal, domain IV"/>
    <property type="match status" value="1"/>
</dbReference>
<proteinExistence type="inferred from homology"/>
<dbReference type="PANTHER" id="PTHR10192:SF5">
    <property type="entry name" value="GEPHYRIN"/>
    <property type="match status" value="1"/>
</dbReference>
<dbReference type="AlphaFoldDB" id="A0A0M7ALH1"/>
<dbReference type="InterPro" id="IPR001453">
    <property type="entry name" value="MoaB/Mog_dom"/>
</dbReference>
<dbReference type="InterPro" id="IPR038987">
    <property type="entry name" value="MoeA-like"/>
</dbReference>
<evidence type="ECO:0000256" key="2">
    <source>
        <dbReference type="ARBA" id="ARBA00005046"/>
    </source>
</evidence>
<evidence type="ECO:0000256" key="1">
    <source>
        <dbReference type="ARBA" id="ARBA00002901"/>
    </source>
</evidence>
<keyword evidence="4 6" id="KW-0501">Molybdenum cofactor biosynthesis</keyword>
<keyword evidence="6" id="KW-0500">Molybdenum</keyword>
<keyword evidence="6 8" id="KW-0808">Transferase</keyword>
<gene>
    <name evidence="8" type="primary">moeA_2</name>
    <name evidence="8" type="ORF">LA5096_04598</name>
</gene>
<name>A0A0M7ALH1_9HYPH</name>
<dbReference type="InterPro" id="IPR036425">
    <property type="entry name" value="MoaB/Mog-like_dom_sf"/>
</dbReference>
<keyword evidence="9" id="KW-1185">Reference proteome</keyword>
<evidence type="ECO:0000256" key="6">
    <source>
        <dbReference type="RuleBase" id="RU365090"/>
    </source>
</evidence>
<dbReference type="Pfam" id="PF00994">
    <property type="entry name" value="MoCF_biosynth"/>
    <property type="match status" value="1"/>
</dbReference>
<dbReference type="NCBIfam" id="NF045515">
    <property type="entry name" value="Glp_gephyrin"/>
    <property type="match status" value="1"/>
</dbReference>
<sequence length="425" mass="46173">MTGKPLLDDCFLHDKDRLRHHEALAILKSRLTAIAGTELVKLEYALERILAEDITASRNIPLADNSAVDGYAFRHADFDESGGFFRLQQRIAAGHASAETLGPWAAARIFTGAVMPPGADTVAMQEDCETHSQDGEEFVIVPQGLKWSANCRKAGEDVADGTSILTAGQKLRPQDLAAIASTGQAEVCVYRKLKVALISTGDELRRPGNLITVGDVYDSNHYLLRGLASTVPVEIEDLGILKDDMATVEAALRDAADRFDVILTTGGASRGEEDHILNVLDVLGNRHMWQLAIKPGRPMMFGNIGACVFLGLPGNPVAAMVCFLLYAQPVINLLSGGAFREPQAFQMPSAFEISRKKPDRREFYRGYLDTDDEGRTVAQKFIRDGSGLITGLREADGLIEIPEKVTAIGKGDMVTFLPFSGFGIR</sequence>
<dbReference type="InterPro" id="IPR036688">
    <property type="entry name" value="MoeA_C_domain_IV_sf"/>
</dbReference>
<comment type="cofactor">
    <cofactor evidence="6">
        <name>Mg(2+)</name>
        <dbReference type="ChEBI" id="CHEBI:18420"/>
    </cofactor>
</comment>
<dbReference type="STRING" id="311410.LA5095_04105"/>
<evidence type="ECO:0000313" key="8">
    <source>
        <dbReference type="EMBL" id="CTQ75968.1"/>
    </source>
</evidence>
<keyword evidence="6" id="KW-0460">Magnesium</keyword>
<dbReference type="SUPFAM" id="SSF53218">
    <property type="entry name" value="Molybdenum cofactor biosynthesis proteins"/>
    <property type="match status" value="1"/>
</dbReference>
<dbReference type="InterPro" id="IPR008284">
    <property type="entry name" value="MoCF_biosynth_CS"/>
</dbReference>
<dbReference type="RefSeq" id="WP_055118300.1">
    <property type="nucleotide sequence ID" value="NZ_CXWA01000011.1"/>
</dbReference>
<evidence type="ECO:0000313" key="9">
    <source>
        <dbReference type="Proteomes" id="UP000049983"/>
    </source>
</evidence>
<dbReference type="NCBIfam" id="TIGR00177">
    <property type="entry name" value="molyb_syn"/>
    <property type="match status" value="1"/>
</dbReference>
<dbReference type="GO" id="GO:0046872">
    <property type="term" value="F:metal ion binding"/>
    <property type="evidence" value="ECO:0007669"/>
    <property type="project" value="UniProtKB-UniRule"/>
</dbReference>
<dbReference type="PROSITE" id="PS01079">
    <property type="entry name" value="MOCF_BIOSYNTHESIS_2"/>
    <property type="match status" value="1"/>
</dbReference>
<comment type="similarity">
    <text evidence="3 6">Belongs to the MoeA family.</text>
</comment>
<accession>A0A0M7ALH1</accession>
<evidence type="ECO:0000259" key="7">
    <source>
        <dbReference type="SMART" id="SM00852"/>
    </source>
</evidence>
<dbReference type="GO" id="GO:0005829">
    <property type="term" value="C:cytosol"/>
    <property type="evidence" value="ECO:0007669"/>
    <property type="project" value="TreeGrafter"/>
</dbReference>
<dbReference type="EMBL" id="CXWC01000012">
    <property type="protein sequence ID" value="CTQ75968.1"/>
    <property type="molecule type" value="Genomic_DNA"/>
</dbReference>
<dbReference type="PANTHER" id="PTHR10192">
    <property type="entry name" value="MOLYBDOPTERIN BIOSYNTHESIS PROTEIN"/>
    <property type="match status" value="1"/>
</dbReference>
<dbReference type="InterPro" id="IPR005111">
    <property type="entry name" value="MoeA_C_domain_IV"/>
</dbReference>
<comment type="catalytic activity">
    <reaction evidence="5">
        <text>adenylyl-molybdopterin + molybdate = Mo-molybdopterin + AMP + H(+)</text>
        <dbReference type="Rhea" id="RHEA:35047"/>
        <dbReference type="ChEBI" id="CHEBI:15378"/>
        <dbReference type="ChEBI" id="CHEBI:36264"/>
        <dbReference type="ChEBI" id="CHEBI:62727"/>
        <dbReference type="ChEBI" id="CHEBI:71302"/>
        <dbReference type="ChEBI" id="CHEBI:456215"/>
        <dbReference type="EC" id="2.10.1.1"/>
    </reaction>
</comment>
<dbReference type="InterPro" id="IPR036135">
    <property type="entry name" value="MoeA_linker/N_sf"/>
</dbReference>
<dbReference type="GO" id="GO:0061599">
    <property type="term" value="F:molybdopterin molybdotransferase activity"/>
    <property type="evidence" value="ECO:0007669"/>
    <property type="project" value="UniProtKB-UniRule"/>
</dbReference>
<dbReference type="EC" id="2.10.1.1" evidence="6"/>
<dbReference type="Gene3D" id="3.40.980.10">
    <property type="entry name" value="MoaB/Mog-like domain"/>
    <property type="match status" value="1"/>
</dbReference>
<feature type="domain" description="MoaB/Mog" evidence="7">
    <location>
        <begin position="196"/>
        <end position="333"/>
    </location>
</feature>
<dbReference type="Pfam" id="PF03453">
    <property type="entry name" value="MoeA_N"/>
    <property type="match status" value="1"/>
</dbReference>
<dbReference type="InterPro" id="IPR005110">
    <property type="entry name" value="MoeA_linker/N"/>
</dbReference>
<dbReference type="GO" id="GO:0006777">
    <property type="term" value="P:Mo-molybdopterin cofactor biosynthetic process"/>
    <property type="evidence" value="ECO:0007669"/>
    <property type="project" value="UniProtKB-UniRule"/>
</dbReference>
<dbReference type="SUPFAM" id="SSF63882">
    <property type="entry name" value="MoeA N-terminal region -like"/>
    <property type="match status" value="1"/>
</dbReference>
<dbReference type="CDD" id="cd00887">
    <property type="entry name" value="MoeA"/>
    <property type="match status" value="1"/>
</dbReference>
<dbReference type="Gene3D" id="3.90.105.10">
    <property type="entry name" value="Molybdopterin biosynthesis moea protein, domain 2"/>
    <property type="match status" value="1"/>
</dbReference>
<protein>
    <recommendedName>
        <fullName evidence="6">Molybdopterin molybdenumtransferase</fullName>
        <ecNumber evidence="6">2.10.1.1</ecNumber>
    </recommendedName>
</protein>
<dbReference type="OrthoDB" id="9804758at2"/>
<comment type="pathway">
    <text evidence="2 6">Cofactor biosynthesis; molybdopterin biosynthesis.</text>
</comment>
<organism evidence="8 9">
    <name type="scientific">Roseibium album</name>
    <dbReference type="NCBI Taxonomy" id="311410"/>
    <lineage>
        <taxon>Bacteria</taxon>
        <taxon>Pseudomonadati</taxon>
        <taxon>Pseudomonadota</taxon>
        <taxon>Alphaproteobacteria</taxon>
        <taxon>Hyphomicrobiales</taxon>
        <taxon>Stappiaceae</taxon>
        <taxon>Roseibium</taxon>
    </lineage>
</organism>